<comment type="caution">
    <text evidence="2">The sequence shown here is derived from an EMBL/GenBank/DDBJ whole genome shotgun (WGS) entry which is preliminary data.</text>
</comment>
<dbReference type="Pfam" id="PF03625">
    <property type="entry name" value="DUF302"/>
    <property type="match status" value="1"/>
</dbReference>
<dbReference type="EMBL" id="JAELVR010000004">
    <property type="protein sequence ID" value="MBJ6371347.1"/>
    <property type="molecule type" value="Genomic_DNA"/>
</dbReference>
<reference evidence="2" key="1">
    <citation type="submission" date="2020-12" db="EMBL/GenBank/DDBJ databases">
        <title>Sedimentitalea sp. nov., isolated from sand in Incheon.</title>
        <authorList>
            <person name="Kim W."/>
        </authorList>
    </citation>
    <scope>NUCLEOTIDE SEQUENCE</scope>
    <source>
        <strain evidence="2">CAU 1593</strain>
    </source>
</reference>
<keyword evidence="3" id="KW-1185">Reference proteome</keyword>
<protein>
    <submittedName>
        <fullName evidence="2">DUF302 domain-containing protein</fullName>
    </submittedName>
</protein>
<proteinExistence type="predicted"/>
<dbReference type="PANTHER" id="PTHR38342">
    <property type="entry name" value="SLR5037 PROTEIN"/>
    <property type="match status" value="1"/>
</dbReference>
<gene>
    <name evidence="2" type="ORF">JF290_07385</name>
</gene>
<dbReference type="PIRSF" id="PIRSF021774">
    <property type="entry name" value="UCP021774"/>
    <property type="match status" value="1"/>
</dbReference>
<evidence type="ECO:0000313" key="3">
    <source>
        <dbReference type="Proteomes" id="UP000619079"/>
    </source>
</evidence>
<name>A0A8J7J6T9_9RHOB</name>
<evidence type="ECO:0000313" key="2">
    <source>
        <dbReference type="EMBL" id="MBJ6371347.1"/>
    </source>
</evidence>
<dbReference type="InterPro" id="IPR005180">
    <property type="entry name" value="DUF302"/>
</dbReference>
<dbReference type="CDD" id="cd14797">
    <property type="entry name" value="DUF302"/>
    <property type="match status" value="1"/>
</dbReference>
<dbReference type="Proteomes" id="UP000619079">
    <property type="component" value="Unassembled WGS sequence"/>
</dbReference>
<sequence>MTHDRIRLAADFDAAIERVTQALADQGFGVITRIDMHDTFKEKLGVSFPRYTILGACNPKLAHQAVSAAPEIGLLLPCNVTVEEADEGTLVRIPDAREMLGGSGLTEAPDLSELASDAGDRLDRVVAALRDG</sequence>
<dbReference type="SUPFAM" id="SSF103247">
    <property type="entry name" value="TT1751-like"/>
    <property type="match status" value="1"/>
</dbReference>
<feature type="domain" description="DUF302" evidence="1">
    <location>
        <begin position="34"/>
        <end position="91"/>
    </location>
</feature>
<evidence type="ECO:0000259" key="1">
    <source>
        <dbReference type="Pfam" id="PF03625"/>
    </source>
</evidence>
<accession>A0A8J7J6T9</accession>
<dbReference type="InterPro" id="IPR035923">
    <property type="entry name" value="TT1751-like_sf"/>
</dbReference>
<dbReference type="PANTHER" id="PTHR38342:SF1">
    <property type="entry name" value="SLR5037 PROTEIN"/>
    <property type="match status" value="1"/>
</dbReference>
<dbReference type="AlphaFoldDB" id="A0A8J7J6T9"/>
<dbReference type="Gene3D" id="3.30.310.70">
    <property type="entry name" value="TT1751-like domain"/>
    <property type="match status" value="1"/>
</dbReference>
<organism evidence="2 3">
    <name type="scientific">Sedimentitalea arenosa</name>
    <dbReference type="NCBI Taxonomy" id="2798803"/>
    <lineage>
        <taxon>Bacteria</taxon>
        <taxon>Pseudomonadati</taxon>
        <taxon>Pseudomonadota</taxon>
        <taxon>Alphaproteobacteria</taxon>
        <taxon>Rhodobacterales</taxon>
        <taxon>Paracoccaceae</taxon>
        <taxon>Sedimentitalea</taxon>
    </lineage>
</organism>
<dbReference type="InterPro" id="IPR016796">
    <property type="entry name" value="UCP021774"/>
</dbReference>
<dbReference type="RefSeq" id="WP_199024201.1">
    <property type="nucleotide sequence ID" value="NZ_JAELVR010000004.1"/>
</dbReference>